<organism evidence="3 4">
    <name type="scientific">Blastopirellula marina</name>
    <dbReference type="NCBI Taxonomy" id="124"/>
    <lineage>
        <taxon>Bacteria</taxon>
        <taxon>Pseudomonadati</taxon>
        <taxon>Planctomycetota</taxon>
        <taxon>Planctomycetia</taxon>
        <taxon>Pirellulales</taxon>
        <taxon>Pirellulaceae</taxon>
        <taxon>Blastopirellula</taxon>
    </lineage>
</organism>
<comment type="caution">
    <text evidence="3">The sequence shown here is derived from an EMBL/GenBank/DDBJ whole genome shotgun (WGS) entry which is preliminary data.</text>
</comment>
<reference evidence="3 4" key="1">
    <citation type="submission" date="2018-02" db="EMBL/GenBank/DDBJ databases">
        <title>Comparative genomes isolates from brazilian mangrove.</title>
        <authorList>
            <person name="Araujo J.E."/>
            <person name="Taketani R.G."/>
            <person name="Silva M.C.P."/>
            <person name="Loureco M.V."/>
            <person name="Andreote F.D."/>
        </authorList>
    </citation>
    <scope>NUCLEOTIDE SEQUENCE [LARGE SCALE GENOMIC DNA]</scope>
    <source>
        <strain evidence="3 4">Nap-Phe MGV</strain>
    </source>
</reference>
<evidence type="ECO:0000313" key="4">
    <source>
        <dbReference type="Proteomes" id="UP000237819"/>
    </source>
</evidence>
<dbReference type="Gene3D" id="2.60.40.1610">
    <property type="entry name" value="Domain of unknown function DUF1254"/>
    <property type="match status" value="1"/>
</dbReference>
<dbReference type="OrthoDB" id="40820at2"/>
<dbReference type="InterPro" id="IPR010621">
    <property type="entry name" value="DUF1214"/>
</dbReference>
<dbReference type="SUPFAM" id="SSF160935">
    <property type="entry name" value="VPA0735-like"/>
    <property type="match status" value="1"/>
</dbReference>
<evidence type="ECO:0000259" key="1">
    <source>
        <dbReference type="Pfam" id="PF06742"/>
    </source>
</evidence>
<protein>
    <recommendedName>
        <fullName evidence="5">DUF1254 domain-containing protein</fullName>
    </recommendedName>
</protein>
<feature type="domain" description="DUF1254" evidence="2">
    <location>
        <begin position="64"/>
        <end position="194"/>
    </location>
</feature>
<dbReference type="PANTHER" id="PTHR36509">
    <property type="entry name" value="BLL3101 PROTEIN"/>
    <property type="match status" value="1"/>
</dbReference>
<dbReference type="Gene3D" id="2.60.120.600">
    <property type="entry name" value="Domain of unknown function DUF1214, C-terminal domain"/>
    <property type="match status" value="1"/>
</dbReference>
<proteinExistence type="predicted"/>
<name>A0A2S8GI08_9BACT</name>
<accession>A0A2S8GI08</accession>
<dbReference type="Pfam" id="PF06863">
    <property type="entry name" value="DUF1254"/>
    <property type="match status" value="1"/>
</dbReference>
<evidence type="ECO:0000313" key="3">
    <source>
        <dbReference type="EMBL" id="PQO43970.1"/>
    </source>
</evidence>
<evidence type="ECO:0000259" key="2">
    <source>
        <dbReference type="Pfam" id="PF06863"/>
    </source>
</evidence>
<dbReference type="InterPro" id="IPR037049">
    <property type="entry name" value="DUF1214_C_sf"/>
</dbReference>
<feature type="domain" description="DUF1214" evidence="1">
    <location>
        <begin position="336"/>
        <end position="443"/>
    </location>
</feature>
<dbReference type="AlphaFoldDB" id="A0A2S8GI08"/>
<dbReference type="Proteomes" id="UP000237819">
    <property type="component" value="Unassembled WGS sequence"/>
</dbReference>
<dbReference type="Pfam" id="PF06742">
    <property type="entry name" value="DUF1214"/>
    <property type="match status" value="1"/>
</dbReference>
<sequence>MLLAFWMLPPSSPAQADDPLSDEETAAIAAEAYYYAYPMVLMDVTRQIGTNCATPDPANMAAPMNQFANAPAFPDATFTDVVRANADTLYSTLWFDVSQEPLVIHVPDSNGRYYLLPMLDMWSDVFASPGKRTTGDGEQTLAIVGPHWSGDLPQDVEMIRAPTSVGWIIGRTQTNGKADFANVHQFQAGLKAVPLSKWGQDYVPPQGKVDPRVSHDPPVEQVARMDAAEFFGRFLALTKANPPHANDYPVLARMKRIGLEPGKSFDFAAASPEVKAALSKASATCHEKLTSGLVSAGTRVNSWSMVLPPIGTYGTDYYRRALIAYGGLGANVVEDAIYPVAYMDADGQLFDSGAKYVLHFAKDEIPPANAFWSLTMYNDQQAFADNPLDRYALGDRDNLAFADDGSLTLYIQRESPGKDKESNWLPTPKSGGFSMNLRLYWPKPAALDGNWLPPSVTQR</sequence>
<dbReference type="EMBL" id="PUHZ01000022">
    <property type="protein sequence ID" value="PQO43970.1"/>
    <property type="molecule type" value="Genomic_DNA"/>
</dbReference>
<dbReference type="InterPro" id="IPR010679">
    <property type="entry name" value="DUF1254"/>
</dbReference>
<dbReference type="InterPro" id="IPR037050">
    <property type="entry name" value="DUF1254_sf"/>
</dbReference>
<evidence type="ECO:0008006" key="5">
    <source>
        <dbReference type="Google" id="ProtNLM"/>
    </source>
</evidence>
<gene>
    <name evidence="3" type="ORF">C5Y93_22280</name>
</gene>
<dbReference type="PANTHER" id="PTHR36509:SF2">
    <property type="entry name" value="BLL3101 PROTEIN"/>
    <property type="match status" value="1"/>
</dbReference>